<evidence type="ECO:0000256" key="2">
    <source>
        <dbReference type="ARBA" id="ARBA00023015"/>
    </source>
</evidence>
<dbReference type="Pfam" id="PF00486">
    <property type="entry name" value="Trans_reg_C"/>
    <property type="match status" value="1"/>
</dbReference>
<keyword evidence="2" id="KW-0805">Transcription regulation</keyword>
<comment type="similarity">
    <text evidence="1">Belongs to the AfsR/DnrI/RedD regulatory family.</text>
</comment>
<dbReference type="InterPro" id="IPR005158">
    <property type="entry name" value="BTAD"/>
</dbReference>
<keyword evidence="9" id="KW-1185">Reference proteome</keyword>
<dbReference type="PROSITE" id="PS51755">
    <property type="entry name" value="OMPR_PHOB"/>
    <property type="match status" value="1"/>
</dbReference>
<feature type="domain" description="OmpR/PhoB-type" evidence="7">
    <location>
        <begin position="1"/>
        <end position="91"/>
    </location>
</feature>
<dbReference type="SMART" id="SM01043">
    <property type="entry name" value="BTAD"/>
    <property type="match status" value="1"/>
</dbReference>
<evidence type="ECO:0000313" key="8">
    <source>
        <dbReference type="EMBL" id="GGU84307.1"/>
    </source>
</evidence>
<dbReference type="InterPro" id="IPR035992">
    <property type="entry name" value="Ricin_B-like_lectins"/>
</dbReference>
<dbReference type="InterPro" id="IPR011990">
    <property type="entry name" value="TPR-like_helical_dom_sf"/>
</dbReference>
<dbReference type="PANTHER" id="PTHR35807">
    <property type="entry name" value="TRANSCRIPTIONAL REGULATOR REDD-RELATED"/>
    <property type="match status" value="1"/>
</dbReference>
<dbReference type="PANTHER" id="PTHR35807:SF1">
    <property type="entry name" value="TRANSCRIPTIONAL REGULATOR REDD"/>
    <property type="match status" value="1"/>
</dbReference>
<dbReference type="SUPFAM" id="SSF46894">
    <property type="entry name" value="C-terminal effector domain of the bipartite response regulators"/>
    <property type="match status" value="1"/>
</dbReference>
<feature type="DNA-binding region" description="OmpR/PhoB-type" evidence="5">
    <location>
        <begin position="1"/>
        <end position="91"/>
    </location>
</feature>
<dbReference type="Pfam" id="PF03704">
    <property type="entry name" value="BTAD"/>
    <property type="match status" value="1"/>
</dbReference>
<dbReference type="RefSeq" id="WP_189259773.1">
    <property type="nucleotide sequence ID" value="NZ_BMRE01000089.1"/>
</dbReference>
<comment type="caution">
    <text evidence="8">The sequence shown here is derived from an EMBL/GenBank/DDBJ whole genome shotgun (WGS) entry which is preliminary data.</text>
</comment>
<keyword evidence="3 5" id="KW-0238">DNA-binding</keyword>
<dbReference type="InterPro" id="IPR036388">
    <property type="entry name" value="WH-like_DNA-bd_sf"/>
</dbReference>
<dbReference type="PROSITE" id="PS50231">
    <property type="entry name" value="RICIN_B_LECTIN"/>
    <property type="match status" value="1"/>
</dbReference>
<keyword evidence="6" id="KW-0812">Transmembrane</keyword>
<dbReference type="EMBL" id="BMRE01000089">
    <property type="protein sequence ID" value="GGU84307.1"/>
    <property type="molecule type" value="Genomic_DNA"/>
</dbReference>
<evidence type="ECO:0000313" key="9">
    <source>
        <dbReference type="Proteomes" id="UP000649573"/>
    </source>
</evidence>
<dbReference type="Proteomes" id="UP000649573">
    <property type="component" value="Unassembled WGS sequence"/>
</dbReference>
<dbReference type="SMART" id="SM00862">
    <property type="entry name" value="Trans_reg_C"/>
    <property type="match status" value="1"/>
</dbReference>
<evidence type="ECO:0000259" key="7">
    <source>
        <dbReference type="PROSITE" id="PS51755"/>
    </source>
</evidence>
<reference evidence="9" key="1">
    <citation type="journal article" date="2019" name="Int. J. Syst. Evol. Microbiol.">
        <title>The Global Catalogue of Microorganisms (GCM) 10K type strain sequencing project: providing services to taxonomists for standard genome sequencing and annotation.</title>
        <authorList>
            <consortium name="The Broad Institute Genomics Platform"/>
            <consortium name="The Broad Institute Genome Sequencing Center for Infectious Disease"/>
            <person name="Wu L."/>
            <person name="Ma J."/>
        </authorList>
    </citation>
    <scope>NUCLEOTIDE SEQUENCE [LARGE SCALE GENOMIC DNA]</scope>
    <source>
        <strain evidence="9">JCM 3296</strain>
    </source>
</reference>
<evidence type="ECO:0000256" key="6">
    <source>
        <dbReference type="SAM" id="Phobius"/>
    </source>
</evidence>
<keyword evidence="6" id="KW-1133">Transmembrane helix</keyword>
<dbReference type="CDD" id="cd00161">
    <property type="entry name" value="beta-trefoil_Ricin-like"/>
    <property type="match status" value="1"/>
</dbReference>
<dbReference type="SUPFAM" id="SSF50370">
    <property type="entry name" value="Ricin B-like lectins"/>
    <property type="match status" value="1"/>
</dbReference>
<gene>
    <name evidence="8" type="ORF">GCM10010178_88270</name>
</gene>
<organism evidence="8 9">
    <name type="scientific">Lentzea flava</name>
    <dbReference type="NCBI Taxonomy" id="103732"/>
    <lineage>
        <taxon>Bacteria</taxon>
        <taxon>Bacillati</taxon>
        <taxon>Actinomycetota</taxon>
        <taxon>Actinomycetes</taxon>
        <taxon>Pseudonocardiales</taxon>
        <taxon>Pseudonocardiaceae</taxon>
        <taxon>Lentzea</taxon>
    </lineage>
</organism>
<dbReference type="Gene3D" id="1.10.10.10">
    <property type="entry name" value="Winged helix-like DNA-binding domain superfamily/Winged helix DNA-binding domain"/>
    <property type="match status" value="1"/>
</dbReference>
<evidence type="ECO:0000256" key="1">
    <source>
        <dbReference type="ARBA" id="ARBA00005820"/>
    </source>
</evidence>
<feature type="transmembrane region" description="Helical" evidence="6">
    <location>
        <begin position="247"/>
        <end position="266"/>
    </location>
</feature>
<evidence type="ECO:0000256" key="5">
    <source>
        <dbReference type="PROSITE-ProRule" id="PRU01091"/>
    </source>
</evidence>
<dbReference type="Gene3D" id="1.25.40.10">
    <property type="entry name" value="Tetratricopeptide repeat domain"/>
    <property type="match status" value="1"/>
</dbReference>
<name>A0ABQ2VIJ8_9PSEU</name>
<sequence>MTLGIGFLGDATVSRDGQELKVGHARQQCVLAVLAVEAGRPVSLDQLTERVWGDDPPAKPRDALHGYLYRLRQVLGDDAIVRKSGGYALVASDVDLHRFEQLISSGRHEEALALWRGEPFAGLRSPWLDSVRDRLLQQKHVAETERAEIALREGRHGEVLTGLIARAADHPLDERVTGQLMLALHRSGRSAEALESFERLRRTLADELGTDPSAVLRDLHHRILTEAEPSGIELPEAGKPVRRRNSLVFAVAGVVVLVAVLVTVLVNQGTPTTPSSAPTGKYAARLKAGDLCVTEGRDRQTHDGPPIAVQGACSDAPPQTLIEPLGGENDRIWWNHPVNGLGCLSAMGGSVQEGARLEPWDKCRDDLTFQQFRFERVGQDRYRLRPLHTDLCVGVQEPLAPGAEVVLEKCTGGADQEFAVERI</sequence>
<protein>
    <recommendedName>
        <fullName evidence="7">OmpR/PhoB-type domain-containing protein</fullName>
    </recommendedName>
</protein>
<accession>A0ABQ2VIJ8</accession>
<dbReference type="InterPro" id="IPR016032">
    <property type="entry name" value="Sig_transdc_resp-reg_C-effctor"/>
</dbReference>
<keyword evidence="6" id="KW-0472">Membrane</keyword>
<keyword evidence="4" id="KW-0804">Transcription</keyword>
<evidence type="ECO:0000256" key="3">
    <source>
        <dbReference type="ARBA" id="ARBA00023125"/>
    </source>
</evidence>
<dbReference type="Gene3D" id="2.80.10.50">
    <property type="match status" value="1"/>
</dbReference>
<evidence type="ECO:0000256" key="4">
    <source>
        <dbReference type="ARBA" id="ARBA00023163"/>
    </source>
</evidence>
<dbReference type="CDD" id="cd15831">
    <property type="entry name" value="BTAD"/>
    <property type="match status" value="1"/>
</dbReference>
<dbReference type="InterPro" id="IPR001867">
    <property type="entry name" value="OmpR/PhoB-type_DNA-bd"/>
</dbReference>
<dbReference type="InterPro" id="IPR051677">
    <property type="entry name" value="AfsR-DnrI-RedD_regulator"/>
</dbReference>
<dbReference type="SUPFAM" id="SSF48452">
    <property type="entry name" value="TPR-like"/>
    <property type="match status" value="1"/>
</dbReference>
<proteinExistence type="inferred from homology"/>